<proteinExistence type="predicted"/>
<sequence>MTTPEIVPLPTTAVHPADRREQPMPTWAGVAVIAVFVASTVVPAILLFIV</sequence>
<dbReference type="AlphaFoldDB" id="A0A0F9HQF3"/>
<accession>A0A0F9HQF3</accession>
<dbReference type="EMBL" id="LAZR01016218">
    <property type="protein sequence ID" value="KKM05457.1"/>
    <property type="molecule type" value="Genomic_DNA"/>
</dbReference>
<keyword evidence="1" id="KW-0812">Transmembrane</keyword>
<keyword evidence="1" id="KW-0472">Membrane</keyword>
<name>A0A0F9HQF3_9ZZZZ</name>
<comment type="caution">
    <text evidence="2">The sequence shown here is derived from an EMBL/GenBank/DDBJ whole genome shotgun (WGS) entry which is preliminary data.</text>
</comment>
<organism evidence="2">
    <name type="scientific">marine sediment metagenome</name>
    <dbReference type="NCBI Taxonomy" id="412755"/>
    <lineage>
        <taxon>unclassified sequences</taxon>
        <taxon>metagenomes</taxon>
        <taxon>ecological metagenomes</taxon>
    </lineage>
</organism>
<gene>
    <name evidence="2" type="ORF">LCGC14_1753980</name>
</gene>
<feature type="transmembrane region" description="Helical" evidence="1">
    <location>
        <begin position="27"/>
        <end position="49"/>
    </location>
</feature>
<evidence type="ECO:0000256" key="1">
    <source>
        <dbReference type="SAM" id="Phobius"/>
    </source>
</evidence>
<evidence type="ECO:0000313" key="2">
    <source>
        <dbReference type="EMBL" id="KKM05457.1"/>
    </source>
</evidence>
<keyword evidence="1" id="KW-1133">Transmembrane helix</keyword>
<protein>
    <submittedName>
        <fullName evidence="2">Uncharacterized protein</fullName>
    </submittedName>
</protein>
<reference evidence="2" key="1">
    <citation type="journal article" date="2015" name="Nature">
        <title>Complex archaea that bridge the gap between prokaryotes and eukaryotes.</title>
        <authorList>
            <person name="Spang A."/>
            <person name="Saw J.H."/>
            <person name="Jorgensen S.L."/>
            <person name="Zaremba-Niedzwiedzka K."/>
            <person name="Martijn J."/>
            <person name="Lind A.E."/>
            <person name="van Eijk R."/>
            <person name="Schleper C."/>
            <person name="Guy L."/>
            <person name="Ettema T.J."/>
        </authorList>
    </citation>
    <scope>NUCLEOTIDE SEQUENCE</scope>
</reference>